<dbReference type="GO" id="GO:0008703">
    <property type="term" value="F:5-amino-6-(5-phosphoribosylamino)uracil reductase activity"/>
    <property type="evidence" value="ECO:0007669"/>
    <property type="project" value="InterPro"/>
</dbReference>
<gene>
    <name evidence="2" type="ORF">UFOPK2001_00992</name>
</gene>
<dbReference type="Gene3D" id="3.40.430.10">
    <property type="entry name" value="Dihydrofolate Reductase, subunit A"/>
    <property type="match status" value="1"/>
</dbReference>
<name>A0A6J6JLX6_9ZZZZ</name>
<accession>A0A6J6JLX6</accession>
<protein>
    <submittedName>
        <fullName evidence="2">Unannotated protein</fullName>
    </submittedName>
</protein>
<reference evidence="2" key="1">
    <citation type="submission" date="2020-05" db="EMBL/GenBank/DDBJ databases">
        <authorList>
            <person name="Chiriac C."/>
            <person name="Salcher M."/>
            <person name="Ghai R."/>
            <person name="Kavagutti S V."/>
        </authorList>
    </citation>
    <scope>NUCLEOTIDE SEQUENCE</scope>
</reference>
<evidence type="ECO:0000313" key="2">
    <source>
        <dbReference type="EMBL" id="CAB4638377.1"/>
    </source>
</evidence>
<organism evidence="2">
    <name type="scientific">freshwater metagenome</name>
    <dbReference type="NCBI Taxonomy" id="449393"/>
    <lineage>
        <taxon>unclassified sequences</taxon>
        <taxon>metagenomes</taxon>
        <taxon>ecological metagenomes</taxon>
    </lineage>
</organism>
<dbReference type="InterPro" id="IPR002734">
    <property type="entry name" value="RibDG_C"/>
</dbReference>
<evidence type="ECO:0000259" key="1">
    <source>
        <dbReference type="Pfam" id="PF01872"/>
    </source>
</evidence>
<dbReference type="SUPFAM" id="SSF53597">
    <property type="entry name" value="Dihydrofolate reductase-like"/>
    <property type="match status" value="1"/>
</dbReference>
<proteinExistence type="predicted"/>
<dbReference type="AlphaFoldDB" id="A0A6J6JLX6"/>
<dbReference type="InterPro" id="IPR024072">
    <property type="entry name" value="DHFR-like_dom_sf"/>
</dbReference>
<dbReference type="EMBL" id="CAEZVN010000116">
    <property type="protein sequence ID" value="CAB4638377.1"/>
    <property type="molecule type" value="Genomic_DNA"/>
</dbReference>
<dbReference type="Pfam" id="PF01872">
    <property type="entry name" value="RibD_C"/>
    <property type="match status" value="1"/>
</dbReference>
<feature type="domain" description="Bacterial bifunctional deaminase-reductase C-terminal" evidence="1">
    <location>
        <begin position="49"/>
        <end position="196"/>
    </location>
</feature>
<dbReference type="GO" id="GO:0009231">
    <property type="term" value="P:riboflavin biosynthetic process"/>
    <property type="evidence" value="ECO:0007669"/>
    <property type="project" value="InterPro"/>
</dbReference>
<sequence>MTLVRLYPSVEFYDGLTGDEQSWVIAKDFGICNGWRVNFAIDSRGNSFGETGSSADVSTDLDRQLLGKLRSLSDVIVTSGKTARTEKYRSSKHAPIAIFTTSGELDSVPAIQGTQYFTPLVLTPQSRLAEVEESLSDVDVRILAYRVTDETSSWPNAIEDVIRHEGYQSPILESGQETLREFVASGVVSEICLTISSSGTKGVSARDLTESNLERVFGKDDHFTLRSLFTDGRTTFSRWALNGVAAPQLSA</sequence>